<evidence type="ECO:0000256" key="1">
    <source>
        <dbReference type="SAM" id="SignalP"/>
    </source>
</evidence>
<dbReference type="InterPro" id="IPR013120">
    <property type="entry name" value="FAR_NAD-bd"/>
</dbReference>
<feature type="signal peptide" evidence="1">
    <location>
        <begin position="1"/>
        <end position="18"/>
    </location>
</feature>
<dbReference type="AlphaFoldDB" id="A0A160FMX7"/>
<accession>A0A160FMX7</accession>
<dbReference type="RefSeq" id="WP_063497274.1">
    <property type="nucleotide sequence ID" value="NZ_CP014578.1"/>
</dbReference>
<protein>
    <recommendedName>
        <fullName evidence="2">Thioester reductase (TE) domain-containing protein</fullName>
    </recommendedName>
</protein>
<keyword evidence="1" id="KW-0732">Signal</keyword>
<dbReference type="OrthoDB" id="9810734at2"/>
<dbReference type="STRING" id="1804984.AYM40_17230"/>
<sequence length="367" mass="39492">MNKIILTGATGFVGSALAATLLSRGATVLAVSRNDQDGCRTETAVREAAAGCGLDLGAAIRDRLVTFDAGQGPLADALDADSLQAADAVWHCAAEMSYSANKLAHAYQTNVCGTVDLYRKVAAHAPACKRFYYVSTAYTAGIRGGNTDETLHVGNPCVNSYQVTKWCAEQSLSVLHQEGALPVAIFRPTIVVGHAQTGWARRNGFGFYMFVDAIEAVRRAGASHARLNLPGDVKPDLVTVDRVVDDMAGLTSREDQGAAFEVFHCSGGRELNNRQLLSIISETTGVRATHGPPMTLLDQRIDRAIDANRLFASTDWTFNRTSLDAALKRESRSTPVDKDLLARLVDWYRSEVPLKIPPVAGQLETQA</sequence>
<dbReference type="InterPro" id="IPR036291">
    <property type="entry name" value="NAD(P)-bd_dom_sf"/>
</dbReference>
<dbReference type="Pfam" id="PF07993">
    <property type="entry name" value="NAD_binding_4"/>
    <property type="match status" value="1"/>
</dbReference>
<name>A0A160FMX7_9BURK</name>
<feature type="chain" id="PRO_5007814683" description="Thioester reductase (TE) domain-containing protein" evidence="1">
    <location>
        <begin position="19"/>
        <end position="367"/>
    </location>
</feature>
<feature type="domain" description="Thioester reductase (TE)" evidence="2">
    <location>
        <begin position="6"/>
        <end position="245"/>
    </location>
</feature>
<organism evidence="3 4">
    <name type="scientific">Paraburkholderia phytofirmans OLGA172</name>
    <dbReference type="NCBI Taxonomy" id="1417228"/>
    <lineage>
        <taxon>Bacteria</taxon>
        <taxon>Pseudomonadati</taxon>
        <taxon>Pseudomonadota</taxon>
        <taxon>Betaproteobacteria</taxon>
        <taxon>Burkholderiales</taxon>
        <taxon>Burkholderiaceae</taxon>
        <taxon>Paraburkholderia</taxon>
    </lineage>
</organism>
<dbReference type="EMBL" id="CP014578">
    <property type="protein sequence ID" value="ANB73911.1"/>
    <property type="molecule type" value="Genomic_DNA"/>
</dbReference>
<dbReference type="SUPFAM" id="SSF51735">
    <property type="entry name" value="NAD(P)-binding Rossmann-fold domains"/>
    <property type="match status" value="1"/>
</dbReference>
<proteinExistence type="predicted"/>
<evidence type="ECO:0000259" key="2">
    <source>
        <dbReference type="Pfam" id="PF07993"/>
    </source>
</evidence>
<dbReference type="Gene3D" id="3.40.50.720">
    <property type="entry name" value="NAD(P)-binding Rossmann-like Domain"/>
    <property type="match status" value="1"/>
</dbReference>
<evidence type="ECO:0000313" key="3">
    <source>
        <dbReference type="EMBL" id="ANB73911.1"/>
    </source>
</evidence>
<reference evidence="3 4" key="1">
    <citation type="journal article" date="2016" name="Gene">
        <title>PacBio SMRT assembly of a complex multi-replicon genome reveals chlorocatechol degradative operon in a region of genome plasticity.</title>
        <authorList>
            <person name="Ricker N."/>
            <person name="Shen S.Y."/>
            <person name="Goordial J."/>
            <person name="Jin S."/>
            <person name="Fulthorpe R.R."/>
        </authorList>
    </citation>
    <scope>NUCLEOTIDE SEQUENCE [LARGE SCALE GENOMIC DNA]</scope>
    <source>
        <strain evidence="3 4">OLGA172</strain>
    </source>
</reference>
<dbReference type="PANTHER" id="PTHR43000">
    <property type="entry name" value="DTDP-D-GLUCOSE 4,6-DEHYDRATASE-RELATED"/>
    <property type="match status" value="1"/>
</dbReference>
<gene>
    <name evidence="3" type="ORF">AYM40_17230</name>
</gene>
<dbReference type="Proteomes" id="UP000076852">
    <property type="component" value="Chromosome 1"/>
</dbReference>
<dbReference type="KEGG" id="buz:AYM40_17230"/>
<evidence type="ECO:0000313" key="4">
    <source>
        <dbReference type="Proteomes" id="UP000076852"/>
    </source>
</evidence>
<keyword evidence="4" id="KW-1185">Reference proteome</keyword>